<dbReference type="Proteomes" id="UP000017836">
    <property type="component" value="Unassembled WGS sequence"/>
</dbReference>
<evidence type="ECO:0000313" key="3">
    <source>
        <dbReference type="Proteomes" id="UP000017836"/>
    </source>
</evidence>
<feature type="compositionally biased region" description="Polar residues" evidence="1">
    <location>
        <begin position="58"/>
        <end position="71"/>
    </location>
</feature>
<gene>
    <name evidence="2" type="ORF">AMTR_s00064p00154150</name>
</gene>
<feature type="non-terminal residue" evidence="2">
    <location>
        <position position="122"/>
    </location>
</feature>
<proteinExistence type="predicted"/>
<dbReference type="EMBL" id="KI392064">
    <property type="protein sequence ID" value="ERN19805.1"/>
    <property type="molecule type" value="Genomic_DNA"/>
</dbReference>
<reference evidence="3" key="1">
    <citation type="journal article" date="2013" name="Science">
        <title>The Amborella genome and the evolution of flowering plants.</title>
        <authorList>
            <consortium name="Amborella Genome Project"/>
        </authorList>
    </citation>
    <scope>NUCLEOTIDE SEQUENCE [LARGE SCALE GENOMIC DNA]</scope>
</reference>
<name>U5DC49_AMBTC</name>
<accession>U5DC49</accession>
<keyword evidence="3" id="KW-1185">Reference proteome</keyword>
<organism evidence="2 3">
    <name type="scientific">Amborella trichopoda</name>
    <dbReference type="NCBI Taxonomy" id="13333"/>
    <lineage>
        <taxon>Eukaryota</taxon>
        <taxon>Viridiplantae</taxon>
        <taxon>Streptophyta</taxon>
        <taxon>Embryophyta</taxon>
        <taxon>Tracheophyta</taxon>
        <taxon>Spermatophyta</taxon>
        <taxon>Magnoliopsida</taxon>
        <taxon>Amborellales</taxon>
        <taxon>Amborellaceae</taxon>
        <taxon>Amborella</taxon>
    </lineage>
</organism>
<feature type="region of interest" description="Disordered" evidence="1">
    <location>
        <begin position="57"/>
        <end position="110"/>
    </location>
</feature>
<dbReference type="Gramene" id="ERN19805">
    <property type="protein sequence ID" value="ERN19805"/>
    <property type="gene ID" value="AMTR_s00064p00154150"/>
</dbReference>
<protein>
    <submittedName>
        <fullName evidence="2">Uncharacterized protein</fullName>
    </submittedName>
</protein>
<sequence length="122" mass="13300">MFANDYYILMPAHINKWAKKYRNKSLRDIDSLGQIFGGTIAEGRDIVSRGGTVLISMPVSTTPPIDSVDSSLQDEIDEGGESSSDDDRSHSKKSRSQTPTSRSKKKSSPSEVIAKAIVIVAK</sequence>
<evidence type="ECO:0000256" key="1">
    <source>
        <dbReference type="SAM" id="MobiDB-lite"/>
    </source>
</evidence>
<evidence type="ECO:0000313" key="2">
    <source>
        <dbReference type="EMBL" id="ERN19805.1"/>
    </source>
</evidence>
<feature type="compositionally biased region" description="Acidic residues" evidence="1">
    <location>
        <begin position="72"/>
        <end position="84"/>
    </location>
</feature>
<dbReference type="HOGENOM" id="CLU_2032506_0_0_1"/>
<dbReference type="AlphaFoldDB" id="U5DC49"/>